<reference evidence="3" key="3">
    <citation type="submission" date="2021-06" db="EMBL/GenBank/DDBJ databases">
        <title>Chromosome-level genome assembly for S. haematobium.</title>
        <authorList>
            <person name="Stroehlein A.J."/>
        </authorList>
    </citation>
    <scope>NUCLEOTIDE SEQUENCE</scope>
</reference>
<sequence>MMNIPKKVNIIVQRGENLEYTSSLKKASKSRRWRVIFLGGAVKLASEYVDAEDGRPIWDCEVTLDLISPSDPVTLLVVDGDNHHIGQVDIPLNQVPQTGNPNFDLSRLCYSDLKAKRKNSNAHGRLVYWIWAIDYWPPGTQANTVHHSKSLRGSLTNLSSKIRSKSKHRSKNDNDYTNGYQKREINGSSATLQVPGMSYNPFENDGTVSEFSGPMGLPPMYQSHSNSPYAQSEFGGSLAGSIKSSKQKNMLKKFKSKLSHSTLNLAEAAAKKAAGKDPYFQSLEKGSKSNLRGSQSSIGGTSYRDSLYTRSSVVSSNNTNTNYRYNTNSRLVPSAIIPSKSIESPAHKLSSTSQLDISTRLVSDNGGGYPSQSLYPRQDSGKSRISASSYLDEQGVATPIQQRTDGVGEVSAAPFESPGSFHTSAFGAQPDDRPSKPIEDMTKRETAEYVTHLLKSLQTARTEITRLQIENDRLTGHSHESERELNEVRMTLATLRNRLLEDNLTQYLELPRETNGYMGIGSSRVDSVIGLSVRNNTGMMNNANPFDNVRHESTIEPQSFLSKISSLGMNARLGNIIPPTNNQLQINGNSANIGGGGWW</sequence>
<dbReference type="EMBL" id="AMPZ03000008">
    <property type="protein sequence ID" value="KAH9579358.1"/>
    <property type="molecule type" value="Genomic_DNA"/>
</dbReference>
<evidence type="ECO:0000256" key="1">
    <source>
        <dbReference type="SAM" id="Coils"/>
    </source>
</evidence>
<organism evidence="3 4">
    <name type="scientific">Schistosoma haematobium</name>
    <name type="common">Blood fluke</name>
    <dbReference type="NCBI Taxonomy" id="6185"/>
    <lineage>
        <taxon>Eukaryota</taxon>
        <taxon>Metazoa</taxon>
        <taxon>Spiralia</taxon>
        <taxon>Lophotrochozoa</taxon>
        <taxon>Platyhelminthes</taxon>
        <taxon>Trematoda</taxon>
        <taxon>Digenea</taxon>
        <taxon>Strigeidida</taxon>
        <taxon>Schistosomatoidea</taxon>
        <taxon>Schistosomatidae</taxon>
        <taxon>Schistosoma</taxon>
    </lineage>
</organism>
<dbReference type="SUPFAM" id="SSF49562">
    <property type="entry name" value="C2 domain (Calcium/lipid-binding domain, CaLB)"/>
    <property type="match status" value="1"/>
</dbReference>
<keyword evidence="4" id="KW-1185">Reference proteome</keyword>
<evidence type="ECO:0000313" key="3">
    <source>
        <dbReference type="EMBL" id="KAH9579358.1"/>
    </source>
</evidence>
<dbReference type="RefSeq" id="XP_051064349.1">
    <property type="nucleotide sequence ID" value="XM_051217914.1"/>
</dbReference>
<accession>A0A922IHB6</accession>
<keyword evidence="3" id="KW-0255">Endonuclease</keyword>
<keyword evidence="1" id="KW-0175">Coiled coil</keyword>
<dbReference type="InterPro" id="IPR035892">
    <property type="entry name" value="C2_domain_sf"/>
</dbReference>
<gene>
    <name evidence="3" type="primary">TSEN2</name>
    <name evidence="3" type="ORF">MS3_00009536</name>
</gene>
<name>A0A922IHB6_SCHHA</name>
<feature type="compositionally biased region" description="Polar residues" evidence="2">
    <location>
        <begin position="175"/>
        <end position="192"/>
    </location>
</feature>
<evidence type="ECO:0000256" key="2">
    <source>
        <dbReference type="SAM" id="MobiDB-lite"/>
    </source>
</evidence>
<feature type="coiled-coil region" evidence="1">
    <location>
        <begin position="457"/>
        <end position="498"/>
    </location>
</feature>
<dbReference type="GeneID" id="24588917"/>
<feature type="region of interest" description="Disordered" evidence="2">
    <location>
        <begin position="156"/>
        <end position="240"/>
    </location>
</feature>
<comment type="caution">
    <text evidence="3">The sequence shown here is derived from an EMBL/GenBank/DDBJ whole genome shotgun (WGS) entry which is preliminary data.</text>
</comment>
<keyword evidence="3" id="KW-0540">Nuclease</keyword>
<evidence type="ECO:0000313" key="4">
    <source>
        <dbReference type="Proteomes" id="UP000471633"/>
    </source>
</evidence>
<dbReference type="AlphaFoldDB" id="A0A922IHB6"/>
<protein>
    <submittedName>
        <fullName evidence="3">tRNA-splicing endonuclease subunit Sen2, variant 2</fullName>
    </submittedName>
</protein>
<proteinExistence type="predicted"/>
<reference evidence="3" key="4">
    <citation type="journal article" date="2022" name="PLoS Pathog.">
        <title>Chromosome-level genome of Schistosoma haematobium underpins genome-wide explorations of molecular variation.</title>
        <authorList>
            <person name="Stroehlein A.J."/>
            <person name="Korhonen P.K."/>
            <person name="Lee V.V."/>
            <person name="Ralph S.A."/>
            <person name="Mentink-Kane M."/>
            <person name="You H."/>
            <person name="McManus D.P."/>
            <person name="Tchuente L.T."/>
            <person name="Stothard J.R."/>
            <person name="Kaur P."/>
            <person name="Dudchenko O."/>
            <person name="Aiden E.L."/>
            <person name="Yang B."/>
            <person name="Yang H."/>
            <person name="Emery A.M."/>
            <person name="Webster B.L."/>
            <person name="Brindley P.J."/>
            <person name="Rollinson D."/>
            <person name="Chang B.C.H."/>
            <person name="Gasser R.B."/>
            <person name="Young N.D."/>
        </authorList>
    </citation>
    <scope>NUCLEOTIDE SEQUENCE</scope>
</reference>
<dbReference type="Proteomes" id="UP000471633">
    <property type="component" value="Unassembled WGS sequence"/>
</dbReference>
<dbReference type="CTD" id="80746"/>
<feature type="compositionally biased region" description="Polar residues" evidence="2">
    <location>
        <begin position="288"/>
        <end position="302"/>
    </location>
</feature>
<dbReference type="OrthoDB" id="6235726at2759"/>
<keyword evidence="3" id="KW-0378">Hydrolase</keyword>
<feature type="region of interest" description="Disordered" evidence="2">
    <location>
        <begin position="360"/>
        <end position="385"/>
    </location>
</feature>
<dbReference type="GO" id="GO:0004519">
    <property type="term" value="F:endonuclease activity"/>
    <property type="evidence" value="ECO:0007669"/>
    <property type="project" value="UniProtKB-KW"/>
</dbReference>
<feature type="region of interest" description="Disordered" evidence="2">
    <location>
        <begin position="281"/>
        <end position="302"/>
    </location>
</feature>
<reference evidence="3" key="1">
    <citation type="journal article" date="2012" name="Nat. Genet.">
        <title>Whole-genome sequence of Schistosoma haematobium.</title>
        <authorList>
            <person name="Young N.D."/>
            <person name="Jex A.R."/>
            <person name="Li B."/>
            <person name="Liu S."/>
            <person name="Yang L."/>
            <person name="Xiong Z."/>
            <person name="Li Y."/>
            <person name="Cantacessi C."/>
            <person name="Hall R.S."/>
            <person name="Xu X."/>
            <person name="Chen F."/>
            <person name="Wu X."/>
            <person name="Zerlotini A."/>
            <person name="Oliveira G."/>
            <person name="Hofmann A."/>
            <person name="Zhang G."/>
            <person name="Fang X."/>
            <person name="Kang Y."/>
            <person name="Campbell B.E."/>
            <person name="Loukas A."/>
            <person name="Ranganathan S."/>
            <person name="Rollinson D."/>
            <person name="Rinaldi G."/>
            <person name="Brindley P.J."/>
            <person name="Yang H."/>
            <person name="Wang J."/>
            <person name="Wang J."/>
            <person name="Gasser R.B."/>
        </authorList>
    </citation>
    <scope>NUCLEOTIDE SEQUENCE</scope>
</reference>
<reference evidence="3" key="2">
    <citation type="journal article" date="2019" name="Gigascience">
        <title>High-quality Schistosoma haematobium genome achieved by single-molecule and long-range sequencing.</title>
        <authorList>
            <person name="Stroehlein A.J."/>
            <person name="Korhonen P.K."/>
            <person name="Chong T.M."/>
            <person name="Lim Y.L."/>
            <person name="Chan K.G."/>
            <person name="Webster B."/>
            <person name="Rollinson D."/>
            <person name="Brindley P.J."/>
            <person name="Gasser R.B."/>
            <person name="Young N.D."/>
        </authorList>
    </citation>
    <scope>NUCLEOTIDE SEQUENCE</scope>
</reference>